<dbReference type="VEuPathDB" id="VectorBase:LLOJ004950"/>
<keyword evidence="5" id="KW-1185">Reference proteome</keyword>
<feature type="compositionally biased region" description="Basic and acidic residues" evidence="1">
    <location>
        <begin position="353"/>
        <end position="372"/>
    </location>
</feature>
<feature type="signal peptide" evidence="2">
    <location>
        <begin position="1"/>
        <end position="20"/>
    </location>
</feature>
<keyword evidence="2" id="KW-0732">Signal</keyword>
<sequence length="381" mass="42028">MKRISCTILLLVTLTCTSLASTETNYNKKMYMKRSSMDQDTSASGYIYSKYGSNPAQFVYLDSDAVAAHFSADGPSHLPIVQAGDQFGTHSYVVTHTGHHGGHSGGFGGAGHHQGHQGGQFVPSSEATVANLYYNQYHPSPAYTLESESSPPHLESYVHVEPSPQLESYIQSSGGGDSHYDGDVDSGDFDTTGGHFSESYSDGDDHHHHDHHYSDGDGSEYGEEYHKKHGSEGKKGHDSETKFEKGSKGHYSKEDHSGHYDEDGGHKKSYYDEGDEYGQHHEGAHASKGGKYGEKKHHKKGSKTTGYHNVFHKDEYKKDHTFYDDADHNGNFKKYGSAHDQHHKGASKYNKGGHYDSAHHEAQKDKKGHSTKDTTILMNKG</sequence>
<dbReference type="VEuPathDB" id="VectorBase:LLONM1_009249"/>
<dbReference type="EMBL" id="AJWK01015619">
    <property type="status" value="NOT_ANNOTATED_CDS"/>
    <property type="molecule type" value="Genomic_DNA"/>
</dbReference>
<proteinExistence type="predicted"/>
<evidence type="ECO:0000256" key="2">
    <source>
        <dbReference type="SAM" id="SignalP"/>
    </source>
</evidence>
<feature type="region of interest" description="Disordered" evidence="1">
    <location>
        <begin position="167"/>
        <end position="309"/>
    </location>
</feature>
<evidence type="ECO:0000313" key="4">
    <source>
        <dbReference type="EnsemblMetazoa" id="LLOJ004950-PA"/>
    </source>
</evidence>
<dbReference type="Pfam" id="PF16009">
    <property type="entry name" value="DUF4779"/>
    <property type="match status" value="1"/>
</dbReference>
<evidence type="ECO:0000256" key="1">
    <source>
        <dbReference type="SAM" id="MobiDB-lite"/>
    </source>
</evidence>
<evidence type="ECO:0000313" key="3">
    <source>
        <dbReference type="EMBL" id="MBC1170911.1"/>
    </source>
</evidence>
<protein>
    <submittedName>
        <fullName evidence="3">Putative cuticular protein 35b</fullName>
    </submittedName>
</protein>
<feature type="chain" id="PRO_5044555378" evidence="2">
    <location>
        <begin position="21"/>
        <end position="381"/>
    </location>
</feature>
<dbReference type="InterPro" id="IPR031959">
    <property type="entry name" value="DUF4779"/>
</dbReference>
<reference evidence="4" key="3">
    <citation type="submission" date="2020-05" db="UniProtKB">
        <authorList>
            <consortium name="EnsemblMetazoa"/>
        </authorList>
    </citation>
    <scope>IDENTIFICATION</scope>
    <source>
        <strain evidence="4">Jacobina</strain>
    </source>
</reference>
<name>A0A1B0CK13_LUTLO</name>
<feature type="compositionally biased region" description="Basic and acidic residues" evidence="1">
    <location>
        <begin position="203"/>
        <end position="215"/>
    </location>
</feature>
<dbReference type="EMBL" id="GITU01002208">
    <property type="protein sequence ID" value="MBC1170911.1"/>
    <property type="molecule type" value="Transcribed_RNA"/>
</dbReference>
<organism evidence="4 5">
    <name type="scientific">Lutzomyia longipalpis</name>
    <name type="common">Sand fly</name>
    <dbReference type="NCBI Taxonomy" id="7200"/>
    <lineage>
        <taxon>Eukaryota</taxon>
        <taxon>Metazoa</taxon>
        <taxon>Ecdysozoa</taxon>
        <taxon>Arthropoda</taxon>
        <taxon>Hexapoda</taxon>
        <taxon>Insecta</taxon>
        <taxon>Pterygota</taxon>
        <taxon>Neoptera</taxon>
        <taxon>Endopterygota</taxon>
        <taxon>Diptera</taxon>
        <taxon>Nematocera</taxon>
        <taxon>Psychodoidea</taxon>
        <taxon>Psychodidae</taxon>
        <taxon>Lutzomyia</taxon>
        <taxon>Lutzomyia</taxon>
    </lineage>
</organism>
<feature type="region of interest" description="Disordered" evidence="1">
    <location>
        <begin position="333"/>
        <end position="381"/>
    </location>
</feature>
<dbReference type="AlphaFoldDB" id="A0A1B0CK13"/>
<reference evidence="3" key="2">
    <citation type="journal article" date="2020" name="BMC">
        <title>Leishmania infection induces a limited differential gene expression in the sand fly midgut.</title>
        <authorList>
            <person name="Coutinho-Abreu I.V."/>
            <person name="Serafim T.D."/>
            <person name="Meneses C."/>
            <person name="Kamhawi S."/>
            <person name="Oliveira F."/>
            <person name="Valenzuela J.G."/>
        </authorList>
    </citation>
    <scope>NUCLEOTIDE SEQUENCE</scope>
    <source>
        <strain evidence="3">Jacobina</strain>
        <tissue evidence="3">Midgut</tissue>
    </source>
</reference>
<evidence type="ECO:0000313" key="5">
    <source>
        <dbReference type="Proteomes" id="UP000092461"/>
    </source>
</evidence>
<dbReference type="Proteomes" id="UP000092461">
    <property type="component" value="Unassembled WGS sequence"/>
</dbReference>
<dbReference type="EnsemblMetazoa" id="LLOJ004950-RA">
    <property type="protein sequence ID" value="LLOJ004950-PA"/>
    <property type="gene ID" value="LLOJ004950"/>
</dbReference>
<reference evidence="5" key="1">
    <citation type="submission" date="2012-05" db="EMBL/GenBank/DDBJ databases">
        <title>Whole Genome Assembly of Lutzomyia longipalpis.</title>
        <authorList>
            <person name="Richards S."/>
            <person name="Qu C."/>
            <person name="Dillon R."/>
            <person name="Worley K."/>
            <person name="Scherer S."/>
            <person name="Batterton M."/>
            <person name="Taylor A."/>
            <person name="Hawes A."/>
            <person name="Hernandez B."/>
            <person name="Kovar C."/>
            <person name="Mandapat C."/>
            <person name="Pham C."/>
            <person name="Qu C."/>
            <person name="Jing C."/>
            <person name="Bess C."/>
            <person name="Bandaranaike D."/>
            <person name="Ngo D."/>
            <person name="Ongeri F."/>
            <person name="Arias F."/>
            <person name="Lara F."/>
            <person name="Weissenberger G."/>
            <person name="Kamau G."/>
            <person name="Han H."/>
            <person name="Shen H."/>
            <person name="Dinh H."/>
            <person name="Khalil I."/>
            <person name="Jones J."/>
            <person name="Shafer J."/>
            <person name="Jayaseelan J."/>
            <person name="Quiroz J."/>
            <person name="Blankenburg K."/>
            <person name="Nguyen L."/>
            <person name="Jackson L."/>
            <person name="Francisco L."/>
            <person name="Tang L.-Y."/>
            <person name="Pu L.-L."/>
            <person name="Perales L."/>
            <person name="Lorensuhewa L."/>
            <person name="Munidasa M."/>
            <person name="Coyle M."/>
            <person name="Taylor M."/>
            <person name="Puazo M."/>
            <person name="Firestine M."/>
            <person name="Scheel M."/>
            <person name="Javaid M."/>
            <person name="Wang M."/>
            <person name="Li M."/>
            <person name="Tabassum N."/>
            <person name="Saada N."/>
            <person name="Osuji N."/>
            <person name="Aqrawi P."/>
            <person name="Fu Q."/>
            <person name="Thornton R."/>
            <person name="Raj R."/>
            <person name="Goodspeed R."/>
            <person name="Mata R."/>
            <person name="Najjar R."/>
            <person name="Gubbala S."/>
            <person name="Lee S."/>
            <person name="Denson S."/>
            <person name="Patil S."/>
            <person name="Macmil S."/>
            <person name="Qi S."/>
            <person name="Matskevitch T."/>
            <person name="Palculict T."/>
            <person name="Mathew T."/>
            <person name="Vee V."/>
            <person name="Velamala V."/>
            <person name="Korchina V."/>
            <person name="Cai W."/>
            <person name="Liu W."/>
            <person name="Dai W."/>
            <person name="Zou X."/>
            <person name="Zhu Y."/>
            <person name="Zhang Y."/>
            <person name="Wu Y.-Q."/>
            <person name="Xin Y."/>
            <person name="Nazarath L."/>
            <person name="Kovar C."/>
            <person name="Han Y."/>
            <person name="Muzny D."/>
            <person name="Gibbs R."/>
        </authorList>
    </citation>
    <scope>NUCLEOTIDE SEQUENCE [LARGE SCALE GENOMIC DNA]</scope>
    <source>
        <strain evidence="5">Jacobina</strain>
    </source>
</reference>
<feature type="compositionally biased region" description="Basic and acidic residues" evidence="1">
    <location>
        <begin position="223"/>
        <end position="285"/>
    </location>
</feature>
<accession>A0A1B0CK13</accession>